<evidence type="ECO:0000256" key="6">
    <source>
        <dbReference type="ARBA" id="ARBA00023136"/>
    </source>
</evidence>
<gene>
    <name evidence="9" type="ORF">SAMN04488543_2284</name>
</gene>
<evidence type="ECO:0000256" key="3">
    <source>
        <dbReference type="ARBA" id="ARBA00022475"/>
    </source>
</evidence>
<feature type="domain" description="ABC transmembrane type-1" evidence="8">
    <location>
        <begin position="77"/>
        <end position="289"/>
    </location>
</feature>
<dbReference type="EMBL" id="LT629749">
    <property type="protein sequence ID" value="SDS73422.1"/>
    <property type="molecule type" value="Genomic_DNA"/>
</dbReference>
<feature type="transmembrane region" description="Helical" evidence="7">
    <location>
        <begin position="21"/>
        <end position="48"/>
    </location>
</feature>
<keyword evidence="5 7" id="KW-1133">Transmembrane helix</keyword>
<dbReference type="AlphaFoldDB" id="A0A1H1ULP1"/>
<feature type="transmembrane region" description="Helical" evidence="7">
    <location>
        <begin position="114"/>
        <end position="134"/>
    </location>
</feature>
<dbReference type="InterPro" id="IPR000515">
    <property type="entry name" value="MetI-like"/>
</dbReference>
<dbReference type="GO" id="GO:0055085">
    <property type="term" value="P:transmembrane transport"/>
    <property type="evidence" value="ECO:0007669"/>
    <property type="project" value="InterPro"/>
</dbReference>
<dbReference type="PROSITE" id="PS50928">
    <property type="entry name" value="ABC_TM1"/>
    <property type="match status" value="1"/>
</dbReference>
<feature type="transmembrane region" description="Helical" evidence="7">
    <location>
        <begin position="216"/>
        <end position="236"/>
    </location>
</feature>
<organism evidence="9 10">
    <name type="scientific">Friedmanniella luteola</name>
    <dbReference type="NCBI Taxonomy" id="546871"/>
    <lineage>
        <taxon>Bacteria</taxon>
        <taxon>Bacillati</taxon>
        <taxon>Actinomycetota</taxon>
        <taxon>Actinomycetes</taxon>
        <taxon>Propionibacteriales</taxon>
        <taxon>Nocardioidaceae</taxon>
        <taxon>Friedmanniella</taxon>
    </lineage>
</organism>
<proteinExistence type="inferred from homology"/>
<keyword evidence="6 7" id="KW-0472">Membrane</keyword>
<evidence type="ECO:0000256" key="1">
    <source>
        <dbReference type="ARBA" id="ARBA00004651"/>
    </source>
</evidence>
<dbReference type="CDD" id="cd06261">
    <property type="entry name" value="TM_PBP2"/>
    <property type="match status" value="1"/>
</dbReference>
<dbReference type="GO" id="GO:0005886">
    <property type="term" value="C:plasma membrane"/>
    <property type="evidence" value="ECO:0007669"/>
    <property type="project" value="UniProtKB-SubCell"/>
</dbReference>
<reference evidence="9 10" key="1">
    <citation type="submission" date="2016-10" db="EMBL/GenBank/DDBJ databases">
        <authorList>
            <person name="de Groot N.N."/>
        </authorList>
    </citation>
    <scope>NUCLEOTIDE SEQUENCE [LARGE SCALE GENOMIC DNA]</scope>
    <source>
        <strain evidence="9 10">DSM 21741</strain>
    </source>
</reference>
<evidence type="ECO:0000256" key="7">
    <source>
        <dbReference type="RuleBase" id="RU363032"/>
    </source>
</evidence>
<dbReference type="Gene3D" id="1.10.3720.10">
    <property type="entry name" value="MetI-like"/>
    <property type="match status" value="1"/>
</dbReference>
<evidence type="ECO:0000259" key="8">
    <source>
        <dbReference type="PROSITE" id="PS50928"/>
    </source>
</evidence>
<keyword evidence="3" id="KW-1003">Cell membrane</keyword>
<feature type="transmembrane region" description="Helical" evidence="7">
    <location>
        <begin position="81"/>
        <end position="102"/>
    </location>
</feature>
<dbReference type="OrthoDB" id="9804439at2"/>
<accession>A0A1H1ULP1</accession>
<dbReference type="Proteomes" id="UP000199092">
    <property type="component" value="Chromosome I"/>
</dbReference>
<keyword evidence="4 7" id="KW-0812">Transmembrane</keyword>
<evidence type="ECO:0000256" key="2">
    <source>
        <dbReference type="ARBA" id="ARBA00022448"/>
    </source>
</evidence>
<comment type="subcellular location">
    <subcellularLocation>
        <location evidence="1 7">Cell membrane</location>
        <topology evidence="1 7">Multi-pass membrane protein</topology>
    </subcellularLocation>
</comment>
<protein>
    <submittedName>
        <fullName evidence="9">Carbohydrate ABC transporter membrane protein 1, CUT1 family</fullName>
    </submittedName>
</protein>
<sequence>MATRVTAGQKRARRKDALYGLAFLGPQLVGLIVFLVGPLIFAFVLAFVNWDGFNPMTSAGLDNFRFVFTDPQIARSALNTLWFTILQVPSVMIFGFLIGFFLQRVGRIKSFYRVLFFAPQVTSSVAVAAIWLWLFNPDISPVNSILARVGIVPPDWLQDPKTVILAFAIVSVWQGVGYQIVMFMAGLENVPRSLYEAADIDGAGEWQKMRKITIPLLSPTILFLTITSIIGSFQIFDYIYVFLGDTAPAASRTIVYEIVQIAFREFSYGRASAVAVCLFLALLAVTGLQLLAQKRWVHYTE</sequence>
<dbReference type="SUPFAM" id="SSF160964">
    <property type="entry name" value="MalF N-terminal region-like"/>
    <property type="match status" value="1"/>
</dbReference>
<dbReference type="PANTHER" id="PTHR30193:SF37">
    <property type="entry name" value="INNER MEMBRANE ABC TRANSPORTER PERMEASE PROTEIN YCJO"/>
    <property type="match status" value="1"/>
</dbReference>
<dbReference type="PANTHER" id="PTHR30193">
    <property type="entry name" value="ABC TRANSPORTER PERMEASE PROTEIN"/>
    <property type="match status" value="1"/>
</dbReference>
<name>A0A1H1ULP1_9ACTN</name>
<dbReference type="STRING" id="546871.SAMN04488543_2284"/>
<evidence type="ECO:0000313" key="9">
    <source>
        <dbReference type="EMBL" id="SDS73422.1"/>
    </source>
</evidence>
<dbReference type="InterPro" id="IPR051393">
    <property type="entry name" value="ABC_transporter_permease"/>
</dbReference>
<evidence type="ECO:0000256" key="4">
    <source>
        <dbReference type="ARBA" id="ARBA00022692"/>
    </source>
</evidence>
<feature type="transmembrane region" description="Helical" evidence="7">
    <location>
        <begin position="163"/>
        <end position="185"/>
    </location>
</feature>
<comment type="similarity">
    <text evidence="7">Belongs to the binding-protein-dependent transport system permease family.</text>
</comment>
<feature type="transmembrane region" description="Helical" evidence="7">
    <location>
        <begin position="273"/>
        <end position="292"/>
    </location>
</feature>
<evidence type="ECO:0000256" key="5">
    <source>
        <dbReference type="ARBA" id="ARBA00022989"/>
    </source>
</evidence>
<dbReference type="SUPFAM" id="SSF161098">
    <property type="entry name" value="MetI-like"/>
    <property type="match status" value="1"/>
</dbReference>
<evidence type="ECO:0000313" key="10">
    <source>
        <dbReference type="Proteomes" id="UP000199092"/>
    </source>
</evidence>
<keyword evidence="10" id="KW-1185">Reference proteome</keyword>
<keyword evidence="2 7" id="KW-0813">Transport</keyword>
<dbReference type="Pfam" id="PF00528">
    <property type="entry name" value="BPD_transp_1"/>
    <property type="match status" value="1"/>
</dbReference>
<dbReference type="InterPro" id="IPR035906">
    <property type="entry name" value="MetI-like_sf"/>
</dbReference>